<evidence type="ECO:0000256" key="1">
    <source>
        <dbReference type="SAM" id="MobiDB-lite"/>
    </source>
</evidence>
<gene>
    <name evidence="3" type="ORF">AAFF_G00120730</name>
</gene>
<dbReference type="EMBL" id="JAINUG010000183">
    <property type="protein sequence ID" value="KAJ8389365.1"/>
    <property type="molecule type" value="Genomic_DNA"/>
</dbReference>
<comment type="caution">
    <text evidence="3">The sequence shown here is derived from an EMBL/GenBank/DDBJ whole genome shotgun (WGS) entry which is preliminary data.</text>
</comment>
<dbReference type="InterPro" id="IPR036188">
    <property type="entry name" value="FAD/NAD-bd_sf"/>
</dbReference>
<dbReference type="PANTHER" id="PTHR21178:SF8">
    <property type="entry name" value="CILIA- AND FLAGELLA-ASSOCIATED PROTEIN 61"/>
    <property type="match status" value="1"/>
</dbReference>
<accession>A0AAD7RSG1</accession>
<dbReference type="InterPro" id="IPR038884">
    <property type="entry name" value="CFAP61"/>
</dbReference>
<dbReference type="Pfam" id="PF16092">
    <property type="entry name" value="CFAP61_N"/>
    <property type="match status" value="2"/>
</dbReference>
<dbReference type="Gene3D" id="3.50.50.60">
    <property type="entry name" value="FAD/NAD(P)-binding domain"/>
    <property type="match status" value="2"/>
</dbReference>
<name>A0AAD7RSG1_9TELE</name>
<organism evidence="3 4">
    <name type="scientific">Aldrovandia affinis</name>
    <dbReference type="NCBI Taxonomy" id="143900"/>
    <lineage>
        <taxon>Eukaryota</taxon>
        <taxon>Metazoa</taxon>
        <taxon>Chordata</taxon>
        <taxon>Craniata</taxon>
        <taxon>Vertebrata</taxon>
        <taxon>Euteleostomi</taxon>
        <taxon>Actinopterygii</taxon>
        <taxon>Neopterygii</taxon>
        <taxon>Teleostei</taxon>
        <taxon>Notacanthiformes</taxon>
        <taxon>Halosauridae</taxon>
        <taxon>Aldrovandia</taxon>
    </lineage>
</organism>
<feature type="domain" description="Cilia- and flagella-associated protein 61 N-terminal" evidence="2">
    <location>
        <begin position="40"/>
        <end position="149"/>
    </location>
</feature>
<sequence>MVTLFVFLKYCKCSHGHLSLHGRINMRTATNWSDDVESITVRRTESSDAREISELIGPATEAVFGRVNVIYLLEKANLAVTVTNSKNEVLAHAAFLDHPSSDIIDPADWEPWFRKHFSSDKCTPLNTLFLHLFVAQSDFSLGSAKEIVRVEDHDDLTHILSEQTKVCCASYGPYFLAELIEAQDDDLHAAVCEKDGAAVGFISLSSDVNLKLLNECFDLGPFNGLYKARPVDPPQPEEHEEPVPETIEPETPEESGTKSDQEPEEEVTEKIKEATTTSDQEPEEEDPEPAPEPVQDDVNAFCIQLFFIDKKCEMRSVDFLPYIFTLFPARDFCVISVPKVGPEFPLLQAFFHVTPRGTSTLPHELYVCHRSGLLKPFEVRAAVSSDRLAVEALVMELSLRESMLEEMDMFCHARQNKDGTPMHVLVAQVLEQVVGIVIIKNEEDIEYIRAHYNIENFHYARHFLKEALRLGRKTCLYCRIYPPRHAQSASADSLVCALSCMVPVRPRRQIICPLEELGVNAPSTQVTDEQAPYALNHINRKLTMEPKVTVNIRIVVVGASDTAISFLEVFAFCPHLRFNNLTLISSRGLPEHCSRDEMCFLTSSHSYNDRDHAQLSLRSWVHVIVGKMTAINRAGKYVLVSGDRKVPYDHLILCTGQQYQVPCLGESSARPGQRHAGPVPSNLFTLNDHEDCSRARRWLQENFVDLEGDAVVYGDSIDAYACVETLLRMGVRGSRIHLVHPPAGPSGPARPCFAHPAVERAVGEALRGIGVRVHRHCLLARVNGGRDLEPLSSVSFATDSQPVT</sequence>
<feature type="domain" description="Cilia- and flagella-associated protein 61 N-terminal" evidence="2">
    <location>
        <begin position="299"/>
        <end position="459"/>
    </location>
</feature>
<dbReference type="PANTHER" id="PTHR21178">
    <property type="entry name" value="CILIA- AND FLAGELLA-ASSOCIATED PROTEIN 61"/>
    <property type="match status" value="1"/>
</dbReference>
<dbReference type="AlphaFoldDB" id="A0AAD7RSG1"/>
<evidence type="ECO:0000313" key="4">
    <source>
        <dbReference type="Proteomes" id="UP001221898"/>
    </source>
</evidence>
<dbReference type="InterPro" id="IPR032151">
    <property type="entry name" value="CFAP61_N"/>
</dbReference>
<dbReference type="Proteomes" id="UP001221898">
    <property type="component" value="Unassembled WGS sequence"/>
</dbReference>
<keyword evidence="4" id="KW-1185">Reference proteome</keyword>
<evidence type="ECO:0000313" key="3">
    <source>
        <dbReference type="EMBL" id="KAJ8389365.1"/>
    </source>
</evidence>
<reference evidence="3" key="1">
    <citation type="journal article" date="2023" name="Science">
        <title>Genome structures resolve the early diversification of teleost fishes.</title>
        <authorList>
            <person name="Parey E."/>
            <person name="Louis A."/>
            <person name="Montfort J."/>
            <person name="Bouchez O."/>
            <person name="Roques C."/>
            <person name="Iampietro C."/>
            <person name="Lluch J."/>
            <person name="Castinel A."/>
            <person name="Donnadieu C."/>
            <person name="Desvignes T."/>
            <person name="Floi Bucao C."/>
            <person name="Jouanno E."/>
            <person name="Wen M."/>
            <person name="Mejri S."/>
            <person name="Dirks R."/>
            <person name="Jansen H."/>
            <person name="Henkel C."/>
            <person name="Chen W.J."/>
            <person name="Zahm M."/>
            <person name="Cabau C."/>
            <person name="Klopp C."/>
            <person name="Thompson A.W."/>
            <person name="Robinson-Rechavi M."/>
            <person name="Braasch I."/>
            <person name="Lecointre G."/>
            <person name="Bobe J."/>
            <person name="Postlethwait J.H."/>
            <person name="Berthelot C."/>
            <person name="Roest Crollius H."/>
            <person name="Guiguen Y."/>
        </authorList>
    </citation>
    <scope>NUCLEOTIDE SEQUENCE</scope>
    <source>
        <strain evidence="3">NC1722</strain>
    </source>
</reference>
<protein>
    <recommendedName>
        <fullName evidence="2">Cilia- and flagella-associated protein 61 N-terminal domain-containing protein</fullName>
    </recommendedName>
</protein>
<proteinExistence type="predicted"/>
<feature type="region of interest" description="Disordered" evidence="1">
    <location>
        <begin position="228"/>
        <end position="294"/>
    </location>
</feature>
<feature type="compositionally biased region" description="Acidic residues" evidence="1">
    <location>
        <begin position="280"/>
        <end position="289"/>
    </location>
</feature>
<evidence type="ECO:0000259" key="2">
    <source>
        <dbReference type="Pfam" id="PF16092"/>
    </source>
</evidence>
<dbReference type="SUPFAM" id="SSF51905">
    <property type="entry name" value="FAD/NAD(P)-binding domain"/>
    <property type="match status" value="1"/>
</dbReference>